<dbReference type="EMBL" id="QNGE01000007">
    <property type="protein sequence ID" value="KAA3682481.1"/>
    <property type="molecule type" value="Genomic_DNA"/>
</dbReference>
<evidence type="ECO:0000313" key="10">
    <source>
        <dbReference type="Proteomes" id="UP000324629"/>
    </source>
</evidence>
<comment type="pathway">
    <text evidence="3">Protein modification; protein ubiquitination.</text>
</comment>
<keyword evidence="6" id="KW-0833">Ubl conjugation pathway</keyword>
<feature type="compositionally biased region" description="Polar residues" evidence="8">
    <location>
        <begin position="170"/>
        <end position="184"/>
    </location>
</feature>
<dbReference type="PANTHER" id="PTHR46661:SF4">
    <property type="entry name" value="RING-TYPE DOMAIN-CONTAINING PROTEIN"/>
    <property type="match status" value="1"/>
</dbReference>
<dbReference type="EC" id="2.3.2.27" evidence="4"/>
<comment type="caution">
    <text evidence="9">The sequence shown here is derived from an EMBL/GenBank/DDBJ whole genome shotgun (WGS) entry which is preliminary data.</text>
</comment>
<dbReference type="GO" id="GO:0016020">
    <property type="term" value="C:membrane"/>
    <property type="evidence" value="ECO:0007669"/>
    <property type="project" value="UniProtKB-SubCell"/>
</dbReference>
<feature type="region of interest" description="Disordered" evidence="8">
    <location>
        <begin position="106"/>
        <end position="127"/>
    </location>
</feature>
<evidence type="ECO:0000256" key="2">
    <source>
        <dbReference type="ARBA" id="ARBA00004370"/>
    </source>
</evidence>
<evidence type="ECO:0000256" key="5">
    <source>
        <dbReference type="ARBA" id="ARBA00022679"/>
    </source>
</evidence>
<evidence type="ECO:0000256" key="3">
    <source>
        <dbReference type="ARBA" id="ARBA00004906"/>
    </source>
</evidence>
<dbReference type="Proteomes" id="UP000324629">
    <property type="component" value="Unassembled WGS sequence"/>
</dbReference>
<name>A0A5J4P3K7_9TREM</name>
<evidence type="ECO:0000256" key="6">
    <source>
        <dbReference type="ARBA" id="ARBA00022786"/>
    </source>
</evidence>
<dbReference type="InterPro" id="IPR051878">
    <property type="entry name" value="ZNRF_ubiq-protein_ligase"/>
</dbReference>
<feature type="compositionally biased region" description="Basic and acidic residues" evidence="8">
    <location>
        <begin position="232"/>
        <end position="246"/>
    </location>
</feature>
<feature type="region of interest" description="Disordered" evidence="8">
    <location>
        <begin position="168"/>
        <end position="252"/>
    </location>
</feature>
<protein>
    <recommendedName>
        <fullName evidence="4">RING-type E3 ubiquitin transferase</fullName>
        <ecNumber evidence="4">2.3.2.27</ecNumber>
    </recommendedName>
</protein>
<evidence type="ECO:0000256" key="4">
    <source>
        <dbReference type="ARBA" id="ARBA00012483"/>
    </source>
</evidence>
<dbReference type="GO" id="GO:0005737">
    <property type="term" value="C:cytoplasm"/>
    <property type="evidence" value="ECO:0007669"/>
    <property type="project" value="TreeGrafter"/>
</dbReference>
<proteinExistence type="predicted"/>
<gene>
    <name evidence="9" type="ORF">DEA37_0005904</name>
</gene>
<evidence type="ECO:0000256" key="8">
    <source>
        <dbReference type="SAM" id="MobiDB-lite"/>
    </source>
</evidence>
<dbReference type="PANTHER" id="PTHR46661">
    <property type="entry name" value="E3 UBIQUITIN-PROTEIN LIGASE ZNRF1-LIKE PROTEIN"/>
    <property type="match status" value="1"/>
</dbReference>
<keyword evidence="10" id="KW-1185">Reference proteome</keyword>
<evidence type="ECO:0000256" key="1">
    <source>
        <dbReference type="ARBA" id="ARBA00000900"/>
    </source>
</evidence>
<evidence type="ECO:0000256" key="7">
    <source>
        <dbReference type="ARBA" id="ARBA00023136"/>
    </source>
</evidence>
<organism evidence="9 10">
    <name type="scientific">Paragonimus westermani</name>
    <dbReference type="NCBI Taxonomy" id="34504"/>
    <lineage>
        <taxon>Eukaryota</taxon>
        <taxon>Metazoa</taxon>
        <taxon>Spiralia</taxon>
        <taxon>Lophotrochozoa</taxon>
        <taxon>Platyhelminthes</taxon>
        <taxon>Trematoda</taxon>
        <taxon>Digenea</taxon>
        <taxon>Plagiorchiida</taxon>
        <taxon>Troglotremata</taxon>
        <taxon>Troglotrematidae</taxon>
        <taxon>Paragonimus</taxon>
    </lineage>
</organism>
<comment type="catalytic activity">
    <reaction evidence="1">
        <text>S-ubiquitinyl-[E2 ubiquitin-conjugating enzyme]-L-cysteine + [acceptor protein]-L-lysine = [E2 ubiquitin-conjugating enzyme]-L-cysteine + N(6)-ubiquitinyl-[acceptor protein]-L-lysine.</text>
        <dbReference type="EC" id="2.3.2.27"/>
    </reaction>
</comment>
<comment type="subcellular location">
    <subcellularLocation>
        <location evidence="2">Membrane</location>
    </subcellularLocation>
</comment>
<sequence>MFHHDDRISNRLWLVVKEAKVESFWLFFSWKLSPWIFAYLLRPIYPFVDGHLLMGLRLSLDSSGSESNGGPTSTASRMFSYDHPHSQYSGRATTSAEHSRLAAVTDTADHNGNQQFSDRGCVGGENPRSMQDIIRELERTDPDDVSFIRLLYPHSNRAARLAGRLGAHRSNSLSTPSGSTGLPATSSSSTEPTSTSVPQGATRSRSQRHQRSSWLGPEIEPSSGRLCSGRPRRSEPGESRLSHWDSSDTDSEDGDLLRLSSLMLRHFQLGSSTSGRPRPRTESDLVRALRASAARVTYNVDRLTQAKGECAICLEELAEGNVIARLPCLCVYHKK</sequence>
<dbReference type="GO" id="GO:0043161">
    <property type="term" value="P:proteasome-mediated ubiquitin-dependent protein catabolic process"/>
    <property type="evidence" value="ECO:0007669"/>
    <property type="project" value="TreeGrafter"/>
</dbReference>
<reference evidence="9 10" key="1">
    <citation type="journal article" date="2019" name="Gigascience">
        <title>Whole-genome sequence of the oriental lung fluke Paragonimus westermani.</title>
        <authorList>
            <person name="Oey H."/>
            <person name="Zakrzewski M."/>
            <person name="Narain K."/>
            <person name="Devi K.R."/>
            <person name="Agatsuma T."/>
            <person name="Nawaratna S."/>
            <person name="Gobert G.N."/>
            <person name="Jones M.K."/>
            <person name="Ragan M.A."/>
            <person name="McManus D.P."/>
            <person name="Krause L."/>
        </authorList>
    </citation>
    <scope>NUCLEOTIDE SEQUENCE [LARGE SCALE GENOMIC DNA]</scope>
    <source>
        <strain evidence="9 10">IND2009</strain>
    </source>
</reference>
<keyword evidence="7" id="KW-0472">Membrane</keyword>
<dbReference type="AlphaFoldDB" id="A0A5J4P3K7"/>
<feature type="compositionally biased region" description="Low complexity" evidence="8">
    <location>
        <begin position="185"/>
        <end position="196"/>
    </location>
</feature>
<dbReference type="InterPro" id="IPR013083">
    <property type="entry name" value="Znf_RING/FYVE/PHD"/>
</dbReference>
<keyword evidence="5" id="KW-0808">Transferase</keyword>
<dbReference type="GO" id="GO:0070936">
    <property type="term" value="P:protein K48-linked ubiquitination"/>
    <property type="evidence" value="ECO:0007669"/>
    <property type="project" value="TreeGrafter"/>
</dbReference>
<dbReference type="Gene3D" id="3.30.40.10">
    <property type="entry name" value="Zinc/RING finger domain, C3HC4 (zinc finger)"/>
    <property type="match status" value="1"/>
</dbReference>
<accession>A0A5J4P3K7</accession>
<evidence type="ECO:0000313" key="9">
    <source>
        <dbReference type="EMBL" id="KAA3682481.1"/>
    </source>
</evidence>
<dbReference type="GO" id="GO:0061630">
    <property type="term" value="F:ubiquitin protein ligase activity"/>
    <property type="evidence" value="ECO:0007669"/>
    <property type="project" value="UniProtKB-EC"/>
</dbReference>